<keyword evidence="4" id="KW-0238">DNA-binding</keyword>
<evidence type="ECO:0000313" key="8">
    <source>
        <dbReference type="EMBL" id="RCL39264.1"/>
    </source>
</evidence>
<dbReference type="AlphaFoldDB" id="A0A368BQS9"/>
<comment type="function">
    <text evidence="5">Involved in chromosome partition. Localize to both poles of the predivisional cell following completion of DNA replication. Binds to the DNA origin of replication.</text>
</comment>
<dbReference type="EMBL" id="QOPD01000001">
    <property type="protein sequence ID" value="RCL39264.1"/>
    <property type="molecule type" value="Genomic_DNA"/>
</dbReference>
<dbReference type="NCBIfam" id="TIGR00180">
    <property type="entry name" value="parB_part"/>
    <property type="match status" value="1"/>
</dbReference>
<dbReference type="InterPro" id="IPR050336">
    <property type="entry name" value="Chromosome_partition/occlusion"/>
</dbReference>
<accession>A0A368BQS9</accession>
<feature type="region of interest" description="Disordered" evidence="6">
    <location>
        <begin position="1"/>
        <end position="28"/>
    </location>
</feature>
<protein>
    <recommendedName>
        <fullName evidence="2">Probable chromosome-partitioning protein ParB</fullName>
    </recommendedName>
</protein>
<dbReference type="PANTHER" id="PTHR33375">
    <property type="entry name" value="CHROMOSOME-PARTITIONING PROTEIN PARB-RELATED"/>
    <property type="match status" value="1"/>
</dbReference>
<evidence type="ECO:0000313" key="9">
    <source>
        <dbReference type="Proteomes" id="UP000252147"/>
    </source>
</evidence>
<evidence type="ECO:0000256" key="5">
    <source>
        <dbReference type="ARBA" id="ARBA00025472"/>
    </source>
</evidence>
<dbReference type="Pfam" id="PF02195">
    <property type="entry name" value="ParB_N"/>
    <property type="match status" value="1"/>
</dbReference>
<keyword evidence="3" id="KW-0159">Chromosome partition</keyword>
<dbReference type="SMART" id="SM00470">
    <property type="entry name" value="ParB"/>
    <property type="match status" value="1"/>
</dbReference>
<evidence type="ECO:0000256" key="1">
    <source>
        <dbReference type="ARBA" id="ARBA00006295"/>
    </source>
</evidence>
<dbReference type="Pfam" id="PF23552">
    <property type="entry name" value="ParB_C"/>
    <property type="match status" value="1"/>
</dbReference>
<dbReference type="PANTHER" id="PTHR33375:SF1">
    <property type="entry name" value="CHROMOSOME-PARTITIONING PROTEIN PARB-RELATED"/>
    <property type="match status" value="1"/>
</dbReference>
<dbReference type="Gene3D" id="1.10.10.2830">
    <property type="match status" value="1"/>
</dbReference>
<dbReference type="GO" id="GO:0007059">
    <property type="term" value="P:chromosome segregation"/>
    <property type="evidence" value="ECO:0007669"/>
    <property type="project" value="UniProtKB-KW"/>
</dbReference>
<dbReference type="InterPro" id="IPR041468">
    <property type="entry name" value="HTH_ParB/Spo0J"/>
</dbReference>
<sequence>MAGKKPLNKGLEALLGDVKKTPSTTKPTKATKIETTNEAPIAKITENQYQPRTFFDDEKLEDLASSIKEHGIIQPLVVRETAKGYELIAGERRLRAAKIAGLKKVPISITKASNTKSLEIAILENVQREDLDAIEVAKGYQRLKEEFNYTQEALSKNIGKPRSSVANSLRLLTLSEIIQKEISSGNISEGHAKVLLGLETTKAEALAERIVKENLSVRALENLLKEKTTKTTNKEKTRDEINLESALSSKLGSKVTIDDKKGTGKLTIKYYSYDELDGIIEKISI</sequence>
<comment type="caution">
    <text evidence="8">The sequence shown here is derived from an EMBL/GenBank/DDBJ whole genome shotgun (WGS) entry which is preliminary data.</text>
</comment>
<dbReference type="InterPro" id="IPR003115">
    <property type="entry name" value="ParB_N"/>
</dbReference>
<dbReference type="SUPFAM" id="SSF109709">
    <property type="entry name" value="KorB DNA-binding domain-like"/>
    <property type="match status" value="1"/>
</dbReference>
<dbReference type="Proteomes" id="UP000252147">
    <property type="component" value="Unassembled WGS sequence"/>
</dbReference>
<dbReference type="Gene3D" id="3.90.1530.30">
    <property type="match status" value="1"/>
</dbReference>
<feature type="domain" description="ParB-like N-terminal" evidence="7">
    <location>
        <begin position="37"/>
        <end position="126"/>
    </location>
</feature>
<reference evidence="8 9" key="1">
    <citation type="journal article" date="2018" name="Microbiome">
        <title>Fine metagenomic profile of the Mediterranean stratified and mixed water columns revealed by assembly and recruitment.</title>
        <authorList>
            <person name="Haro-Moreno J.M."/>
            <person name="Lopez-Perez M."/>
            <person name="De La Torre J.R."/>
            <person name="Picazo A."/>
            <person name="Camacho A."/>
            <person name="Rodriguez-Valera F."/>
        </authorList>
    </citation>
    <scope>NUCLEOTIDE SEQUENCE [LARGE SCALE GENOMIC DNA]</scope>
    <source>
        <strain evidence="8">MED-G83</strain>
    </source>
</reference>
<dbReference type="GO" id="GO:0003677">
    <property type="term" value="F:DNA binding"/>
    <property type="evidence" value="ECO:0007669"/>
    <property type="project" value="UniProtKB-KW"/>
</dbReference>
<dbReference type="FunFam" id="1.10.10.2830:FF:000001">
    <property type="entry name" value="Chromosome partitioning protein ParB"/>
    <property type="match status" value="1"/>
</dbReference>
<dbReference type="InterPro" id="IPR057240">
    <property type="entry name" value="ParB_dimer_C"/>
</dbReference>
<comment type="similarity">
    <text evidence="1">Belongs to the ParB family.</text>
</comment>
<evidence type="ECO:0000256" key="4">
    <source>
        <dbReference type="ARBA" id="ARBA00023125"/>
    </source>
</evidence>
<dbReference type="CDD" id="cd16393">
    <property type="entry name" value="SPO0J_N"/>
    <property type="match status" value="1"/>
</dbReference>
<dbReference type="GO" id="GO:0005694">
    <property type="term" value="C:chromosome"/>
    <property type="evidence" value="ECO:0007669"/>
    <property type="project" value="TreeGrafter"/>
</dbReference>
<dbReference type="InterPro" id="IPR036086">
    <property type="entry name" value="ParB/Sulfiredoxin_sf"/>
</dbReference>
<evidence type="ECO:0000256" key="6">
    <source>
        <dbReference type="SAM" id="MobiDB-lite"/>
    </source>
</evidence>
<dbReference type="FunFam" id="3.90.1530.30:FF:000001">
    <property type="entry name" value="Chromosome partitioning protein ParB"/>
    <property type="match status" value="1"/>
</dbReference>
<organism evidence="8 9">
    <name type="scientific">SAR86 cluster bacterium</name>
    <dbReference type="NCBI Taxonomy" id="2030880"/>
    <lineage>
        <taxon>Bacteria</taxon>
        <taxon>Pseudomonadati</taxon>
        <taxon>Pseudomonadota</taxon>
        <taxon>Gammaproteobacteria</taxon>
        <taxon>SAR86 cluster</taxon>
    </lineage>
</organism>
<dbReference type="GO" id="GO:0045881">
    <property type="term" value="P:positive regulation of sporulation resulting in formation of a cellular spore"/>
    <property type="evidence" value="ECO:0007669"/>
    <property type="project" value="TreeGrafter"/>
</dbReference>
<gene>
    <name evidence="8" type="ORF">DBW97_00625</name>
</gene>
<proteinExistence type="inferred from homology"/>
<evidence type="ECO:0000256" key="2">
    <source>
        <dbReference type="ARBA" id="ARBA00022372"/>
    </source>
</evidence>
<evidence type="ECO:0000256" key="3">
    <source>
        <dbReference type="ARBA" id="ARBA00022829"/>
    </source>
</evidence>
<evidence type="ECO:0000259" key="7">
    <source>
        <dbReference type="SMART" id="SM00470"/>
    </source>
</evidence>
<name>A0A368BQS9_9GAMM</name>
<dbReference type="SUPFAM" id="SSF110849">
    <property type="entry name" value="ParB/Sulfiredoxin"/>
    <property type="match status" value="1"/>
</dbReference>
<dbReference type="Pfam" id="PF17762">
    <property type="entry name" value="HTH_ParB"/>
    <property type="match status" value="1"/>
</dbReference>
<dbReference type="InterPro" id="IPR004437">
    <property type="entry name" value="ParB/RepB/Spo0J"/>
</dbReference>